<reference evidence="2" key="1">
    <citation type="submission" date="2017-02" db="UniProtKB">
        <authorList>
            <consortium name="WormBaseParasite"/>
        </authorList>
    </citation>
    <scope>IDENTIFICATION</scope>
</reference>
<evidence type="ECO:0000313" key="1">
    <source>
        <dbReference type="Proteomes" id="UP000046392"/>
    </source>
</evidence>
<evidence type="ECO:0000313" key="2">
    <source>
        <dbReference type="WBParaSite" id="SPAL_0000339300.1"/>
    </source>
</evidence>
<name>A0A0N5BBI5_STREA</name>
<protein>
    <submittedName>
        <fullName evidence="2">C2 domain-containing protein</fullName>
    </submittedName>
</protein>
<dbReference type="AlphaFoldDB" id="A0A0N5BBI5"/>
<dbReference type="Proteomes" id="UP000046392">
    <property type="component" value="Unplaced"/>
</dbReference>
<organism evidence="1 2">
    <name type="scientific">Strongyloides papillosus</name>
    <name type="common">Intestinal threadworm</name>
    <dbReference type="NCBI Taxonomy" id="174720"/>
    <lineage>
        <taxon>Eukaryota</taxon>
        <taxon>Metazoa</taxon>
        <taxon>Ecdysozoa</taxon>
        <taxon>Nematoda</taxon>
        <taxon>Chromadorea</taxon>
        <taxon>Rhabditida</taxon>
        <taxon>Tylenchina</taxon>
        <taxon>Panagrolaimomorpha</taxon>
        <taxon>Strongyloidoidea</taxon>
        <taxon>Strongyloididae</taxon>
        <taxon>Strongyloides</taxon>
    </lineage>
</organism>
<sequence length="596" mass="69241">MSLFSINENYGIHNDSFPLTPEEISKMVTEKLLKLYVKCDTTSVTILAVQSLVKDVLIMSGNVSMVEAAALINIYNEIKPHSNIVKEVQCYSEKDHLKIKHRKDGSGNTRSFYHNDISSDIESIISCADIKIPPTWDYIPIVLYGDSIQIKSPLMSHRRQTSLIHFAYRILHPNFNKKSSLDVIRTLGVSKEFYQKDDKFKDIIETVKLIIETNTVRINKKELSIRIKVLSADNLFYQDIFLLKKSFGDKGGQNCKCCLIKSSDYNKFLTCKEVNHPSVIRKNSPNPLFNYPLNIVSDSFHDLQEGVLSNLLIIVLEILFLEKIIIPSDIFKEVIRLTSLNSRYNDLKSVIDSSIFETRKKTVFTYNKKRKNCGNIEHNNKSTDDVRYNKVKYPLSGSQQEKMSEIILRVLDNQILKIKNSKLEGLRLLLGRCLYITKMTNFKGEINENYINNLEVNIDMFFKELMTTFKNFNLSMKYHNLLHYPLIVKIHGNMSLYSTIRFESSHTKLKNMISKSKNFKNISFSIMKKYIVYDNIKKKYNMYKFPTDDVNIDENYKLPDQNYYIKYEAESFSGNSDINILSVLEESFKDDDIDIE</sequence>
<keyword evidence="1" id="KW-1185">Reference proteome</keyword>
<accession>A0A0N5BBI5</accession>
<proteinExistence type="predicted"/>
<dbReference type="WBParaSite" id="SPAL_0000339300.1">
    <property type="protein sequence ID" value="SPAL_0000339300.1"/>
    <property type="gene ID" value="SPAL_0000339300"/>
</dbReference>